<reference evidence="1" key="1">
    <citation type="submission" date="2015-11" db="EMBL/GenBank/DDBJ databases">
        <title>De novo transcriptome assembly of four potential Pierce s Disease insect vectors from Arizona vineyards.</title>
        <authorList>
            <person name="Tassone E.E."/>
        </authorList>
    </citation>
    <scope>NUCLEOTIDE SEQUENCE</scope>
</reference>
<protein>
    <submittedName>
        <fullName evidence="1">Uncharacterized protein</fullName>
    </submittedName>
</protein>
<dbReference type="EMBL" id="GECU01005971">
    <property type="protein sequence ID" value="JAT01736.1"/>
    <property type="molecule type" value="Transcribed_RNA"/>
</dbReference>
<evidence type="ECO:0000313" key="1">
    <source>
        <dbReference type="EMBL" id="JAT01736.1"/>
    </source>
</evidence>
<accession>A0A1B6JRF6</accession>
<organism evidence="1">
    <name type="scientific">Homalodisca liturata</name>
    <dbReference type="NCBI Taxonomy" id="320908"/>
    <lineage>
        <taxon>Eukaryota</taxon>
        <taxon>Metazoa</taxon>
        <taxon>Ecdysozoa</taxon>
        <taxon>Arthropoda</taxon>
        <taxon>Hexapoda</taxon>
        <taxon>Insecta</taxon>
        <taxon>Pterygota</taxon>
        <taxon>Neoptera</taxon>
        <taxon>Paraneoptera</taxon>
        <taxon>Hemiptera</taxon>
        <taxon>Auchenorrhyncha</taxon>
        <taxon>Membracoidea</taxon>
        <taxon>Cicadellidae</taxon>
        <taxon>Cicadellinae</taxon>
        <taxon>Proconiini</taxon>
        <taxon>Homalodisca</taxon>
    </lineage>
</organism>
<name>A0A1B6JRF6_9HEMI</name>
<feature type="non-terminal residue" evidence="1">
    <location>
        <position position="1"/>
    </location>
</feature>
<proteinExistence type="predicted"/>
<feature type="non-terminal residue" evidence="1">
    <location>
        <position position="111"/>
    </location>
</feature>
<gene>
    <name evidence="1" type="ORF">g.2704</name>
</gene>
<sequence length="111" mass="11074">GPENIQVGPVAAPVVPGIAPYVAAPYAAPYAAAPYVAAPYVPLGGDDGSYWPGKYGPENIQVGPVAAPVVPGIAPYVAAPYAAPYAAAPYVAAPYVPLGGDDGSYWPGKYG</sequence>
<dbReference type="AlphaFoldDB" id="A0A1B6JRF6"/>